<dbReference type="EMBL" id="JAFREM010000007">
    <property type="protein sequence ID" value="MBO1305422.1"/>
    <property type="molecule type" value="Genomic_DNA"/>
</dbReference>
<keyword evidence="2" id="KW-0472">Membrane</keyword>
<evidence type="ECO:0000313" key="5">
    <source>
        <dbReference type="Proteomes" id="UP000664601"/>
    </source>
</evidence>
<dbReference type="RefSeq" id="WP_207672366.1">
    <property type="nucleotide sequence ID" value="NZ_JAFREM010000007.1"/>
</dbReference>
<dbReference type="Proteomes" id="UP000664601">
    <property type="component" value="Unassembled WGS sequence"/>
</dbReference>
<reference evidence="4 5" key="1">
    <citation type="submission" date="2021-03" db="EMBL/GenBank/DDBJ databases">
        <title>Enterococcal diversity collection.</title>
        <authorList>
            <person name="Gilmore M.S."/>
            <person name="Schwartzman J."/>
            <person name="Van Tyne D."/>
            <person name="Martin M."/>
            <person name="Earl A.M."/>
            <person name="Manson A.L."/>
            <person name="Straub T."/>
            <person name="Salamzade R."/>
            <person name="Saavedra J."/>
            <person name="Lebreton F."/>
            <person name="Prichula J."/>
            <person name="Schaufler K."/>
            <person name="Gaca A."/>
            <person name="Sgardioli B."/>
            <person name="Wagenaar J."/>
            <person name="Strong T."/>
        </authorList>
    </citation>
    <scope>NUCLEOTIDE SEQUENCE [LARGE SCALE GENOMIC DNA]</scope>
    <source>
        <strain evidence="4 5">669A</strain>
    </source>
</reference>
<evidence type="ECO:0000256" key="2">
    <source>
        <dbReference type="SAM" id="Phobius"/>
    </source>
</evidence>
<gene>
    <name evidence="4" type="ORF">JZO70_04580</name>
</gene>
<dbReference type="InterPro" id="IPR003362">
    <property type="entry name" value="Bact_transf"/>
</dbReference>
<dbReference type="GO" id="GO:0016740">
    <property type="term" value="F:transferase activity"/>
    <property type="evidence" value="ECO:0007669"/>
    <property type="project" value="UniProtKB-KW"/>
</dbReference>
<name>A0ABS3L718_9ENTE</name>
<protein>
    <submittedName>
        <fullName evidence="4">Sugar transferase</fullName>
    </submittedName>
</protein>
<keyword evidence="2" id="KW-1133">Transmembrane helix</keyword>
<keyword evidence="4" id="KW-0808">Transferase</keyword>
<evidence type="ECO:0000313" key="4">
    <source>
        <dbReference type="EMBL" id="MBO1305422.1"/>
    </source>
</evidence>
<evidence type="ECO:0000256" key="1">
    <source>
        <dbReference type="ARBA" id="ARBA00006464"/>
    </source>
</evidence>
<feature type="transmembrane region" description="Helical" evidence="2">
    <location>
        <begin position="38"/>
        <end position="62"/>
    </location>
</feature>
<evidence type="ECO:0000259" key="3">
    <source>
        <dbReference type="Pfam" id="PF02397"/>
    </source>
</evidence>
<dbReference type="Pfam" id="PF02397">
    <property type="entry name" value="Bac_transf"/>
    <property type="match status" value="1"/>
</dbReference>
<organism evidence="4 5">
    <name type="scientific">Candidatus Enterococcus moelleringii</name>
    <dbReference type="NCBI Taxonomy" id="2815325"/>
    <lineage>
        <taxon>Bacteria</taxon>
        <taxon>Bacillati</taxon>
        <taxon>Bacillota</taxon>
        <taxon>Bacilli</taxon>
        <taxon>Lactobacillales</taxon>
        <taxon>Enterococcaceae</taxon>
        <taxon>Enterococcus</taxon>
    </lineage>
</organism>
<feature type="domain" description="Bacterial sugar transferase" evidence="3">
    <location>
        <begin position="36"/>
        <end position="224"/>
    </location>
</feature>
<comment type="similarity">
    <text evidence="1">Belongs to the bacterial sugar transferase family.</text>
</comment>
<accession>A0ABS3L718</accession>
<dbReference type="PANTHER" id="PTHR30576">
    <property type="entry name" value="COLANIC BIOSYNTHESIS UDP-GLUCOSE LIPID CARRIER TRANSFERASE"/>
    <property type="match status" value="1"/>
</dbReference>
<comment type="caution">
    <text evidence="4">The sequence shown here is derived from an EMBL/GenBank/DDBJ whole genome shotgun (WGS) entry which is preliminary data.</text>
</comment>
<dbReference type="PANTHER" id="PTHR30576:SF10">
    <property type="entry name" value="SLL5057 PROTEIN"/>
    <property type="match status" value="1"/>
</dbReference>
<keyword evidence="5" id="KW-1185">Reference proteome</keyword>
<keyword evidence="2" id="KW-0812">Transmembrane</keyword>
<proteinExistence type="inferred from homology"/>
<sequence length="230" mass="26537">MDKHVAKDEVPPVVKVKTNWLDEDEINSRVGLRFVKRIIDIVLSALGLVCLIPVFIIVTLLMKKEEPSGPIFFKQVRVGKNGKEFTMYKFRSMCIDAEEKLEQLLAKNEIKGAMFKMKEDPRVTKIGKAIRRNSIDELPQLLNVLKGDMSLIGPRPPLPREVKEYSRYDRQRLLVKPGCSGPWQISGRNEVNFAEMVELDIQYIREQTLVNDIKIIWRTIKVMVRPNGAY</sequence>